<feature type="non-terminal residue" evidence="8">
    <location>
        <position position="1"/>
    </location>
</feature>
<comment type="catalytic activity">
    <reaction evidence="5">
        <text>Couples ATP hydrolysis with the unwinding of duplex DNA by translocating in the 3'-5' direction.</text>
        <dbReference type="EC" id="5.6.2.4"/>
    </reaction>
</comment>
<comment type="caution">
    <text evidence="8">The sequence shown here is derived from an EMBL/GenBank/DDBJ whole genome shotgun (WGS) entry which is preliminary data.</text>
</comment>
<dbReference type="EMBL" id="MU807424">
    <property type="protein sequence ID" value="KAJ3831496.1"/>
    <property type="molecule type" value="Genomic_DNA"/>
</dbReference>
<protein>
    <recommendedName>
        <fullName evidence="6">DNA 3'-5' helicase</fullName>
        <ecNumber evidence="6">5.6.2.4</ecNumber>
    </recommendedName>
</protein>
<keyword evidence="9" id="KW-1185">Reference proteome</keyword>
<proteinExistence type="inferred from homology"/>
<keyword evidence="3" id="KW-0413">Isomerase</keyword>
<dbReference type="AlphaFoldDB" id="A0AA38U3B7"/>
<dbReference type="InterPro" id="IPR027417">
    <property type="entry name" value="P-loop_NTPase"/>
</dbReference>
<evidence type="ECO:0000256" key="1">
    <source>
        <dbReference type="ARBA" id="ARBA00005446"/>
    </source>
</evidence>
<comment type="similarity">
    <text evidence="1">Belongs to the helicase family. RecQ subfamily.</text>
</comment>
<dbReference type="GO" id="GO:0016787">
    <property type="term" value="F:hydrolase activity"/>
    <property type="evidence" value="ECO:0007669"/>
    <property type="project" value="UniProtKB-KW"/>
</dbReference>
<dbReference type="Gene3D" id="3.40.50.300">
    <property type="entry name" value="P-loop containing nucleotide triphosphate hydrolases"/>
    <property type="match status" value="2"/>
</dbReference>
<evidence type="ECO:0000313" key="8">
    <source>
        <dbReference type="EMBL" id="KAJ3831496.1"/>
    </source>
</evidence>
<dbReference type="GO" id="GO:0003677">
    <property type="term" value="F:DNA binding"/>
    <property type="evidence" value="ECO:0007669"/>
    <property type="project" value="UniProtKB-KW"/>
</dbReference>
<reference evidence="8" key="1">
    <citation type="submission" date="2022-08" db="EMBL/GenBank/DDBJ databases">
        <authorList>
            <consortium name="DOE Joint Genome Institute"/>
            <person name="Min B."/>
            <person name="Riley R."/>
            <person name="Sierra-Patev S."/>
            <person name="Naranjo-Ortiz M."/>
            <person name="Looney B."/>
            <person name="Konkel Z."/>
            <person name="Slot J.C."/>
            <person name="Sakamoto Y."/>
            <person name="Steenwyk J.L."/>
            <person name="Rokas A."/>
            <person name="Carro J."/>
            <person name="Camarero S."/>
            <person name="Ferreira P."/>
            <person name="Molpeceres G."/>
            <person name="Ruiz-Duenas F.J."/>
            <person name="Serrano A."/>
            <person name="Henrissat B."/>
            <person name="Drula E."/>
            <person name="Hughes K.W."/>
            <person name="Mata J.L."/>
            <person name="Ishikawa N.K."/>
            <person name="Vargas-Isla R."/>
            <person name="Ushijima S."/>
            <person name="Smith C.A."/>
            <person name="Ahrendt S."/>
            <person name="Andreopoulos W."/>
            <person name="He G."/>
            <person name="Labutti K."/>
            <person name="Lipzen A."/>
            <person name="Ng V."/>
            <person name="Sandor L."/>
            <person name="Barry K."/>
            <person name="Martinez A.T."/>
            <person name="Xiao Y."/>
            <person name="Gibbons J.G."/>
            <person name="Terashima K."/>
            <person name="Hibbett D.S."/>
            <person name="Grigoriev I.V."/>
        </authorList>
    </citation>
    <scope>NUCLEOTIDE SEQUENCE</scope>
    <source>
        <strain evidence="8">TFB9207</strain>
    </source>
</reference>
<dbReference type="SMART" id="SM00490">
    <property type="entry name" value="HELICc"/>
    <property type="match status" value="1"/>
</dbReference>
<dbReference type="Proteomes" id="UP001163846">
    <property type="component" value="Unassembled WGS sequence"/>
</dbReference>
<name>A0AA38U3B7_9AGAR</name>
<accession>A0AA38U3B7</accession>
<evidence type="ECO:0000256" key="6">
    <source>
        <dbReference type="ARBA" id="ARBA00034808"/>
    </source>
</evidence>
<dbReference type="SUPFAM" id="SSF52540">
    <property type="entry name" value="P-loop containing nucleoside triphosphate hydrolases"/>
    <property type="match status" value="1"/>
</dbReference>
<gene>
    <name evidence="8" type="ORF">F5878DRAFT_549486</name>
</gene>
<feature type="domain" description="Helicase C-terminal" evidence="7">
    <location>
        <begin position="164"/>
        <end position="322"/>
    </location>
</feature>
<dbReference type="GO" id="GO:0043138">
    <property type="term" value="F:3'-5' DNA helicase activity"/>
    <property type="evidence" value="ECO:0007669"/>
    <property type="project" value="UniProtKB-EC"/>
</dbReference>
<keyword evidence="8" id="KW-0378">Hydrolase</keyword>
<dbReference type="GO" id="GO:0005694">
    <property type="term" value="C:chromosome"/>
    <property type="evidence" value="ECO:0007669"/>
    <property type="project" value="TreeGrafter"/>
</dbReference>
<dbReference type="PROSITE" id="PS51194">
    <property type="entry name" value="HELICASE_CTER"/>
    <property type="match status" value="1"/>
</dbReference>
<dbReference type="EC" id="5.6.2.4" evidence="6"/>
<dbReference type="Pfam" id="PF00271">
    <property type="entry name" value="Helicase_C"/>
    <property type="match status" value="1"/>
</dbReference>
<keyword evidence="2" id="KW-0238">DNA-binding</keyword>
<organism evidence="8 9">
    <name type="scientific">Lentinula raphanica</name>
    <dbReference type="NCBI Taxonomy" id="153919"/>
    <lineage>
        <taxon>Eukaryota</taxon>
        <taxon>Fungi</taxon>
        <taxon>Dikarya</taxon>
        <taxon>Basidiomycota</taxon>
        <taxon>Agaricomycotina</taxon>
        <taxon>Agaricomycetes</taxon>
        <taxon>Agaricomycetidae</taxon>
        <taxon>Agaricales</taxon>
        <taxon>Marasmiineae</taxon>
        <taxon>Omphalotaceae</taxon>
        <taxon>Lentinula</taxon>
    </lineage>
</organism>
<dbReference type="GO" id="GO:0009378">
    <property type="term" value="F:four-way junction helicase activity"/>
    <property type="evidence" value="ECO:0007669"/>
    <property type="project" value="TreeGrafter"/>
</dbReference>
<dbReference type="PANTHER" id="PTHR13710">
    <property type="entry name" value="DNA HELICASE RECQ FAMILY MEMBER"/>
    <property type="match status" value="1"/>
</dbReference>
<dbReference type="PANTHER" id="PTHR13710:SF153">
    <property type="entry name" value="RECQ-LIKE DNA HELICASE BLM"/>
    <property type="match status" value="1"/>
</dbReference>
<dbReference type="InterPro" id="IPR001650">
    <property type="entry name" value="Helicase_C-like"/>
</dbReference>
<evidence type="ECO:0000256" key="4">
    <source>
        <dbReference type="ARBA" id="ARBA00023242"/>
    </source>
</evidence>
<evidence type="ECO:0000259" key="7">
    <source>
        <dbReference type="PROSITE" id="PS51194"/>
    </source>
</evidence>
<evidence type="ECO:0000313" key="9">
    <source>
        <dbReference type="Proteomes" id="UP001163846"/>
    </source>
</evidence>
<evidence type="ECO:0000256" key="3">
    <source>
        <dbReference type="ARBA" id="ARBA00023235"/>
    </source>
</evidence>
<dbReference type="GO" id="GO:0000724">
    <property type="term" value="P:double-strand break repair via homologous recombination"/>
    <property type="evidence" value="ECO:0007669"/>
    <property type="project" value="TreeGrafter"/>
</dbReference>
<evidence type="ECO:0000256" key="5">
    <source>
        <dbReference type="ARBA" id="ARBA00034617"/>
    </source>
</evidence>
<keyword evidence="4" id="KW-0539">Nucleus</keyword>
<dbReference type="GO" id="GO:0005634">
    <property type="term" value="C:nucleus"/>
    <property type="evidence" value="ECO:0007669"/>
    <property type="project" value="TreeGrafter"/>
</dbReference>
<evidence type="ECO:0000256" key="2">
    <source>
        <dbReference type="ARBA" id="ARBA00023125"/>
    </source>
</evidence>
<sequence>QEEKMLSIGLSILVINNDTKAEAQKQNLPDLWTRVIDDTALDVLLLSPEQLITEEFAKLLKDDSFCIRLYALSIDEIHLLLTWGKSFRKSFQQIGLVRSRLPDNVVMIGLTATMQGGMALKSVCQFLGLRDNEYHLIRRSNQRHDIELVFREVRSSIEGDSFPELQWILRRKRNTVIFCRSILIGYRIHKYLYSCDKSSGGDPRTVRDRMREYNSLNQRYNERTRLLMQSGGCTIIIATSALAVGVDVDDIEDVVIFGDPEDVNQLLQMFGRIRRRFQATNTQETHQGIVYFNANARKRAEEAVSNPNSGDNGMDEGLARLYLSKCKVDCIDDLYDNPQTDEPCTCPTCSHSPPLLRQLPCTCSSCNLKLFIPNASVRITQNSPDSSEKTRKPQRISLAMRAHGTRELKKFRYQISRTISQEAPQKVHLLGPEIFLPDDDIKAVLDNFARLNEIADVTRLLQQMKNEYLIPYDVLLYTRLQEMKGEFERIQADKKRQKDDERSRH</sequence>
<dbReference type="GO" id="GO:0005737">
    <property type="term" value="C:cytoplasm"/>
    <property type="evidence" value="ECO:0007669"/>
    <property type="project" value="TreeGrafter"/>
</dbReference>